<dbReference type="InterPro" id="IPR033124">
    <property type="entry name" value="Ser_caboxypep_his_AS"/>
</dbReference>
<gene>
    <name evidence="7" type="ORF">PHLGIDRAFT_111637</name>
</gene>
<dbReference type="AlphaFoldDB" id="A0A0C3RRP7"/>
<dbReference type="STRING" id="745531.A0A0C3RRP7"/>
<evidence type="ECO:0000256" key="2">
    <source>
        <dbReference type="ARBA" id="ARBA00022645"/>
    </source>
</evidence>
<dbReference type="PROSITE" id="PS51257">
    <property type="entry name" value="PROKAR_LIPOPROTEIN"/>
    <property type="match status" value="1"/>
</dbReference>
<dbReference type="InterPro" id="IPR029058">
    <property type="entry name" value="AB_hydrolase_fold"/>
</dbReference>
<keyword evidence="4" id="KW-0378">Hydrolase</keyword>
<dbReference type="PROSITE" id="PS00560">
    <property type="entry name" value="CARBOXYPEPT_SER_HIS"/>
    <property type="match status" value="1"/>
</dbReference>
<evidence type="ECO:0000313" key="8">
    <source>
        <dbReference type="Proteomes" id="UP000053257"/>
    </source>
</evidence>
<dbReference type="GO" id="GO:0004185">
    <property type="term" value="F:serine-type carboxypeptidase activity"/>
    <property type="evidence" value="ECO:0007669"/>
    <property type="project" value="InterPro"/>
</dbReference>
<dbReference type="GO" id="GO:0006508">
    <property type="term" value="P:proteolysis"/>
    <property type="evidence" value="ECO:0007669"/>
    <property type="project" value="UniProtKB-KW"/>
</dbReference>
<evidence type="ECO:0008006" key="9">
    <source>
        <dbReference type="Google" id="ProtNLM"/>
    </source>
</evidence>
<feature type="signal peptide" evidence="6">
    <location>
        <begin position="1"/>
        <end position="25"/>
    </location>
</feature>
<dbReference type="PANTHER" id="PTHR11802:SF453">
    <property type="entry name" value="S1, PUTATIVE-RELATED"/>
    <property type="match status" value="1"/>
</dbReference>
<dbReference type="InterPro" id="IPR001563">
    <property type="entry name" value="Peptidase_S10"/>
</dbReference>
<evidence type="ECO:0000256" key="6">
    <source>
        <dbReference type="SAM" id="SignalP"/>
    </source>
</evidence>
<dbReference type="Gene3D" id="1.10.287.410">
    <property type="match status" value="1"/>
</dbReference>
<proteinExistence type="inferred from homology"/>
<comment type="similarity">
    <text evidence="1">Belongs to the peptidase S10 family.</text>
</comment>
<dbReference type="Proteomes" id="UP000053257">
    <property type="component" value="Unassembled WGS sequence"/>
</dbReference>
<feature type="chain" id="PRO_5002169586" description="Carboxypeptidase" evidence="6">
    <location>
        <begin position="26"/>
        <end position="483"/>
    </location>
</feature>
<keyword evidence="3" id="KW-0645">Protease</keyword>
<dbReference type="EMBL" id="KN840652">
    <property type="protein sequence ID" value="KIP02806.1"/>
    <property type="molecule type" value="Genomic_DNA"/>
</dbReference>
<dbReference type="PRINTS" id="PR00724">
    <property type="entry name" value="CRBOXYPTASEC"/>
</dbReference>
<evidence type="ECO:0000256" key="3">
    <source>
        <dbReference type="ARBA" id="ARBA00022670"/>
    </source>
</evidence>
<protein>
    <recommendedName>
        <fullName evidence="9">Carboxypeptidase</fullName>
    </recommendedName>
</protein>
<evidence type="ECO:0000256" key="5">
    <source>
        <dbReference type="ARBA" id="ARBA00023180"/>
    </source>
</evidence>
<dbReference type="PANTHER" id="PTHR11802">
    <property type="entry name" value="SERINE PROTEASE FAMILY S10 SERINE CARBOXYPEPTIDASE"/>
    <property type="match status" value="1"/>
</dbReference>
<keyword evidence="5" id="KW-0325">Glycoprotein</keyword>
<name>A0A0C3RRP7_PHLG1</name>
<reference evidence="7 8" key="1">
    <citation type="journal article" date="2014" name="PLoS Genet.">
        <title>Analysis of the Phlebiopsis gigantea genome, transcriptome and secretome provides insight into its pioneer colonization strategies of wood.</title>
        <authorList>
            <person name="Hori C."/>
            <person name="Ishida T."/>
            <person name="Igarashi K."/>
            <person name="Samejima M."/>
            <person name="Suzuki H."/>
            <person name="Master E."/>
            <person name="Ferreira P."/>
            <person name="Ruiz-Duenas F.J."/>
            <person name="Held B."/>
            <person name="Canessa P."/>
            <person name="Larrondo L.F."/>
            <person name="Schmoll M."/>
            <person name="Druzhinina I.S."/>
            <person name="Kubicek C.P."/>
            <person name="Gaskell J.A."/>
            <person name="Kersten P."/>
            <person name="St John F."/>
            <person name="Glasner J."/>
            <person name="Sabat G."/>
            <person name="Splinter BonDurant S."/>
            <person name="Syed K."/>
            <person name="Yadav J."/>
            <person name="Mgbeahuruike A.C."/>
            <person name="Kovalchuk A."/>
            <person name="Asiegbu F.O."/>
            <person name="Lackner G."/>
            <person name="Hoffmeister D."/>
            <person name="Rencoret J."/>
            <person name="Gutierrez A."/>
            <person name="Sun H."/>
            <person name="Lindquist E."/>
            <person name="Barry K."/>
            <person name="Riley R."/>
            <person name="Grigoriev I.V."/>
            <person name="Henrissat B."/>
            <person name="Kues U."/>
            <person name="Berka R.M."/>
            <person name="Martinez A.T."/>
            <person name="Covert S.F."/>
            <person name="Blanchette R.A."/>
            <person name="Cullen D."/>
        </authorList>
    </citation>
    <scope>NUCLEOTIDE SEQUENCE [LARGE SCALE GENOMIC DNA]</scope>
    <source>
        <strain evidence="7 8">11061_1 CR5-6</strain>
    </source>
</reference>
<organism evidence="7 8">
    <name type="scientific">Phlebiopsis gigantea (strain 11061_1 CR5-6)</name>
    <name type="common">White-rot fungus</name>
    <name type="synonym">Peniophora gigantea</name>
    <dbReference type="NCBI Taxonomy" id="745531"/>
    <lineage>
        <taxon>Eukaryota</taxon>
        <taxon>Fungi</taxon>
        <taxon>Dikarya</taxon>
        <taxon>Basidiomycota</taxon>
        <taxon>Agaricomycotina</taxon>
        <taxon>Agaricomycetes</taxon>
        <taxon>Polyporales</taxon>
        <taxon>Phanerochaetaceae</taxon>
        <taxon>Phlebiopsis</taxon>
    </lineage>
</organism>
<keyword evidence="6" id="KW-0732">Signal</keyword>
<evidence type="ECO:0000256" key="1">
    <source>
        <dbReference type="ARBA" id="ARBA00009431"/>
    </source>
</evidence>
<dbReference type="Gene3D" id="3.40.50.1820">
    <property type="entry name" value="alpha/beta hydrolase"/>
    <property type="match status" value="1"/>
</dbReference>
<evidence type="ECO:0000256" key="4">
    <source>
        <dbReference type="ARBA" id="ARBA00022801"/>
    </source>
</evidence>
<keyword evidence="2" id="KW-0121">Carboxypeptidase</keyword>
<accession>A0A0C3RRP7</accession>
<dbReference type="OrthoDB" id="443318at2759"/>
<keyword evidence="8" id="KW-1185">Reference proteome</keyword>
<dbReference type="Pfam" id="PF00450">
    <property type="entry name" value="Peptidase_S10"/>
    <property type="match status" value="1"/>
</dbReference>
<dbReference type="GO" id="GO:0000324">
    <property type="term" value="C:fungal-type vacuole"/>
    <property type="evidence" value="ECO:0007669"/>
    <property type="project" value="TreeGrafter"/>
</dbReference>
<evidence type="ECO:0000313" key="7">
    <source>
        <dbReference type="EMBL" id="KIP02806.1"/>
    </source>
</evidence>
<dbReference type="HOGENOM" id="CLU_008523_10_3_1"/>
<dbReference type="SUPFAM" id="SSF53474">
    <property type="entry name" value="alpha/beta-Hydrolases"/>
    <property type="match status" value="1"/>
</dbReference>
<sequence length="483" mass="52658">MRASSGIFGLATLVLACGVAGVASAAVHATTRALSTPSRSTGSFKSQIQEDVGLRFVRNSGICETTPGVEQLSGYIDFGTNMSMWFWFFESRHEPETAPFTLWLNGGPGCSSMIGLFQEHGPCKVLDDGITTELNPFSWNNISNVIYVDQPIGTGFSHGTVDVNSTFTAAPEFWSAFQVLLESQQFSKYQSREFIFSTESYGGHYGPEFVTFFDEQNTKIDQGAVQGVKIEVSAMMINNGWYDPLLQNEAYVTFATNAPGYGQLQSDSVIAALNEAFFGSGGCQEQELACYAAGNGTNSNQVCKTADNFCVENVFVPAVGDRDSDDLRQNSSALFPSESYVTFLRNATITKLIGSEVRYSECSNTLFGRTGDDARTLLPQLSALVNSRLKTLIWAGDADINCNWLGGHASVLAMDWFGNETLHNTPFNNITIRGQPVAAVQNVETFSFARVYQAGHEIPAFQPEAAFEIFSQIVRGEQLHSVS</sequence>